<dbReference type="Proteomes" id="UP000670092">
    <property type="component" value="Unassembled WGS sequence"/>
</dbReference>
<dbReference type="EMBL" id="JAEVHI010000007">
    <property type="protein sequence ID" value="KAG5287285.1"/>
    <property type="molecule type" value="Genomic_DNA"/>
</dbReference>
<evidence type="ECO:0000313" key="2">
    <source>
        <dbReference type="Proteomes" id="UP000670092"/>
    </source>
</evidence>
<protein>
    <submittedName>
        <fullName evidence="1">Uncharacterized protein</fullName>
    </submittedName>
</protein>
<proteinExistence type="predicted"/>
<accession>A0A8H8CRM8</accession>
<reference evidence="1 2" key="1">
    <citation type="submission" date="2021-01" db="EMBL/GenBank/DDBJ databases">
        <title>Chromosome-level genome assembly of a human fungal pathogen reveals clustering of transcriptionally co-regulated genes.</title>
        <authorList>
            <person name="Voorhies M."/>
            <person name="Cohen S."/>
            <person name="Shea T.P."/>
            <person name="Petrus S."/>
            <person name="Munoz J.F."/>
            <person name="Poplawski S."/>
            <person name="Goldman W.E."/>
            <person name="Michael T."/>
            <person name="Cuomo C.A."/>
            <person name="Sil A."/>
            <person name="Beyhan S."/>
        </authorList>
    </citation>
    <scope>NUCLEOTIDE SEQUENCE [LARGE SCALE GENOMIC DNA]</scope>
    <source>
        <strain evidence="1 2">G184AR</strain>
    </source>
</reference>
<organism evidence="1 2">
    <name type="scientific">Ajellomyces capsulatus</name>
    <name type="common">Darling's disease fungus</name>
    <name type="synonym">Histoplasma capsulatum</name>
    <dbReference type="NCBI Taxonomy" id="5037"/>
    <lineage>
        <taxon>Eukaryota</taxon>
        <taxon>Fungi</taxon>
        <taxon>Dikarya</taxon>
        <taxon>Ascomycota</taxon>
        <taxon>Pezizomycotina</taxon>
        <taxon>Eurotiomycetes</taxon>
        <taxon>Eurotiomycetidae</taxon>
        <taxon>Onygenales</taxon>
        <taxon>Ajellomycetaceae</taxon>
        <taxon>Histoplasma</taxon>
    </lineage>
</organism>
<comment type="caution">
    <text evidence="1">The sequence shown here is derived from an EMBL/GenBank/DDBJ whole genome shotgun (WGS) entry which is preliminary data.</text>
</comment>
<dbReference type="AlphaFoldDB" id="A0A8H8CRM8"/>
<sequence length="75" mass="8441">MHCSALNHGCRLISVAMEFFVEIEWNISSVYEGAFSVLLRKTGRVEFGLLASPSRHRSHPAAPYLLARLGLQERI</sequence>
<name>A0A8H8CRM8_AJECA</name>
<evidence type="ECO:0000313" key="1">
    <source>
        <dbReference type="EMBL" id="KAG5287285.1"/>
    </source>
</evidence>
<gene>
    <name evidence="1" type="ORF">I7I52_11010</name>
</gene>
<dbReference type="VEuPathDB" id="FungiDB:I7I52_11010"/>